<dbReference type="OrthoDB" id="2381377at2"/>
<evidence type="ECO:0000313" key="2">
    <source>
        <dbReference type="EMBL" id="SFS93376.1"/>
    </source>
</evidence>
<keyword evidence="3" id="KW-1185">Reference proteome</keyword>
<organism evidence="2 3">
    <name type="scientific">Marininema halotolerans</name>
    <dbReference type="NCBI Taxonomy" id="1155944"/>
    <lineage>
        <taxon>Bacteria</taxon>
        <taxon>Bacillati</taxon>
        <taxon>Bacillota</taxon>
        <taxon>Bacilli</taxon>
        <taxon>Bacillales</taxon>
        <taxon>Thermoactinomycetaceae</taxon>
        <taxon>Marininema</taxon>
    </lineage>
</organism>
<keyword evidence="1" id="KW-0175">Coiled coil</keyword>
<proteinExistence type="predicted"/>
<gene>
    <name evidence="2" type="ORF">SAMN05444972_111120</name>
</gene>
<feature type="coiled-coil region" evidence="1">
    <location>
        <begin position="34"/>
        <end position="75"/>
    </location>
</feature>
<name>A0A1I6TW14_9BACL</name>
<dbReference type="RefSeq" id="WP_091838491.1">
    <property type="nucleotide sequence ID" value="NZ_FPAA01000011.1"/>
</dbReference>
<protein>
    <submittedName>
        <fullName evidence="2">Uncharacterized protein</fullName>
    </submittedName>
</protein>
<sequence>MEADSNQLRRDVAFIQGLMAGSQGLEQTPQGIVLQRMVSVLDELAAENEQLQLRMDELEEYVEAIDEDLSEVELVVYDEDLWENDEAFASEIDLDEEVDPEELVTLDADDAS</sequence>
<accession>A0A1I6TW14</accession>
<reference evidence="3" key="1">
    <citation type="submission" date="2016-10" db="EMBL/GenBank/DDBJ databases">
        <authorList>
            <person name="Varghese N."/>
            <person name="Submissions S."/>
        </authorList>
    </citation>
    <scope>NUCLEOTIDE SEQUENCE [LARGE SCALE GENOMIC DNA]</scope>
    <source>
        <strain evidence="3">DSM 45789</strain>
    </source>
</reference>
<dbReference type="EMBL" id="FPAA01000011">
    <property type="protein sequence ID" value="SFS93376.1"/>
    <property type="molecule type" value="Genomic_DNA"/>
</dbReference>
<dbReference type="NCBIfam" id="NF045650">
    <property type="entry name" value="CD1247_Nterm"/>
    <property type="match status" value="1"/>
</dbReference>
<evidence type="ECO:0000313" key="3">
    <source>
        <dbReference type="Proteomes" id="UP000198660"/>
    </source>
</evidence>
<dbReference type="InterPro" id="IPR054688">
    <property type="entry name" value="CD1247_N"/>
</dbReference>
<dbReference type="Proteomes" id="UP000198660">
    <property type="component" value="Unassembled WGS sequence"/>
</dbReference>
<evidence type="ECO:0000256" key="1">
    <source>
        <dbReference type="SAM" id="Coils"/>
    </source>
</evidence>
<dbReference type="AlphaFoldDB" id="A0A1I6TW14"/>